<evidence type="ECO:0000313" key="1">
    <source>
        <dbReference type="Proteomes" id="UP000095286"/>
    </source>
</evidence>
<accession>A0AC35TJL3</accession>
<sequence>MRSDAVAVNYMKGLGVGFGEGISCQIKNIVTLDEEIEGMKETKHRKSENDVVNKDIKSMQTEVDRKKNCGLYPFRHLSAQQLADRCLALSNIIPKNEDAIRKSYSQLNILGKCLKLKCGEKKVNYCTSEAREESKEEDDLMGDMVLEDDDSILDHVADTLRQAAFGILSFICGYLNLIESNQKSYSQLNILGKYLKLKCGEKKVNYCTSETREESKEEDDDSILDHVADTLRQAAFGILSFICGYLNLIESNQCEQGFLNK</sequence>
<evidence type="ECO:0000313" key="2">
    <source>
        <dbReference type="WBParaSite" id="RSKR_0000125600.1"/>
    </source>
</evidence>
<proteinExistence type="predicted"/>
<dbReference type="Proteomes" id="UP000095286">
    <property type="component" value="Unplaced"/>
</dbReference>
<dbReference type="WBParaSite" id="RSKR_0000125600.1">
    <property type="protein sequence ID" value="RSKR_0000125600.1"/>
    <property type="gene ID" value="RSKR_0000125600"/>
</dbReference>
<protein>
    <submittedName>
        <fullName evidence="2">BAF250_C domain-containing protein</fullName>
    </submittedName>
</protein>
<reference evidence="2" key="1">
    <citation type="submission" date="2016-11" db="UniProtKB">
        <authorList>
            <consortium name="WormBaseParasite"/>
        </authorList>
    </citation>
    <scope>IDENTIFICATION</scope>
    <source>
        <strain evidence="2">KR3021</strain>
    </source>
</reference>
<organism evidence="1 2">
    <name type="scientific">Rhabditophanes sp. KR3021</name>
    <dbReference type="NCBI Taxonomy" id="114890"/>
    <lineage>
        <taxon>Eukaryota</taxon>
        <taxon>Metazoa</taxon>
        <taxon>Ecdysozoa</taxon>
        <taxon>Nematoda</taxon>
        <taxon>Chromadorea</taxon>
        <taxon>Rhabditida</taxon>
        <taxon>Tylenchina</taxon>
        <taxon>Panagrolaimomorpha</taxon>
        <taxon>Strongyloidoidea</taxon>
        <taxon>Alloionematidae</taxon>
        <taxon>Rhabditophanes</taxon>
    </lineage>
</organism>
<name>A0AC35TJL3_9BILA</name>